<dbReference type="SMART" id="SM00248">
    <property type="entry name" value="ANK"/>
    <property type="match status" value="19"/>
</dbReference>
<dbReference type="Pfam" id="PF00023">
    <property type="entry name" value="Ank"/>
    <property type="match status" value="1"/>
</dbReference>
<feature type="repeat" description="ANK" evidence="3">
    <location>
        <begin position="617"/>
        <end position="649"/>
    </location>
</feature>
<dbReference type="InterPro" id="IPR002110">
    <property type="entry name" value="Ankyrin_rpt"/>
</dbReference>
<dbReference type="Pfam" id="PF12796">
    <property type="entry name" value="Ank_2"/>
    <property type="match status" value="6"/>
</dbReference>
<feature type="repeat" description="ANK" evidence="3">
    <location>
        <begin position="487"/>
        <end position="519"/>
    </location>
</feature>
<keyword evidence="1" id="KW-0677">Repeat</keyword>
<dbReference type="EMBL" id="MU251387">
    <property type="protein sequence ID" value="KAG9237406.1"/>
    <property type="molecule type" value="Genomic_DNA"/>
</dbReference>
<evidence type="ECO:0000313" key="5">
    <source>
        <dbReference type="Proteomes" id="UP000824998"/>
    </source>
</evidence>
<accession>A0A9P8C9R5</accession>
<name>A0A9P8C9R5_9HELO</name>
<keyword evidence="2 3" id="KW-0040">ANK repeat</keyword>
<proteinExistence type="predicted"/>
<reference evidence="4" key="1">
    <citation type="journal article" date="2021" name="IMA Fungus">
        <title>Genomic characterization of three marine fungi, including Emericellopsis atlantica sp. nov. with signatures of a generalist lifestyle and marine biomass degradation.</title>
        <authorList>
            <person name="Hagestad O.C."/>
            <person name="Hou L."/>
            <person name="Andersen J.H."/>
            <person name="Hansen E.H."/>
            <person name="Altermark B."/>
            <person name="Li C."/>
            <person name="Kuhnert E."/>
            <person name="Cox R.J."/>
            <person name="Crous P.W."/>
            <person name="Spatafora J.W."/>
            <person name="Lail K."/>
            <person name="Amirebrahimi M."/>
            <person name="Lipzen A."/>
            <person name="Pangilinan J."/>
            <person name="Andreopoulos W."/>
            <person name="Hayes R.D."/>
            <person name="Ng V."/>
            <person name="Grigoriev I.V."/>
            <person name="Jackson S.A."/>
            <person name="Sutton T.D.S."/>
            <person name="Dobson A.D.W."/>
            <person name="Rama T."/>
        </authorList>
    </citation>
    <scope>NUCLEOTIDE SEQUENCE</scope>
    <source>
        <strain evidence="4">TRa018bII</strain>
    </source>
</reference>
<dbReference type="PROSITE" id="PS50297">
    <property type="entry name" value="ANK_REP_REGION"/>
    <property type="match status" value="6"/>
</dbReference>
<organism evidence="4 5">
    <name type="scientific">Amylocarpus encephaloides</name>
    <dbReference type="NCBI Taxonomy" id="45428"/>
    <lineage>
        <taxon>Eukaryota</taxon>
        <taxon>Fungi</taxon>
        <taxon>Dikarya</taxon>
        <taxon>Ascomycota</taxon>
        <taxon>Pezizomycotina</taxon>
        <taxon>Leotiomycetes</taxon>
        <taxon>Helotiales</taxon>
        <taxon>Helotiales incertae sedis</taxon>
        <taxon>Amylocarpus</taxon>
    </lineage>
</organism>
<dbReference type="PANTHER" id="PTHR24198:SF165">
    <property type="entry name" value="ANKYRIN REPEAT-CONTAINING PROTEIN-RELATED"/>
    <property type="match status" value="1"/>
</dbReference>
<evidence type="ECO:0000313" key="4">
    <source>
        <dbReference type="EMBL" id="KAG9237406.1"/>
    </source>
</evidence>
<feature type="repeat" description="ANK" evidence="3">
    <location>
        <begin position="719"/>
        <end position="751"/>
    </location>
</feature>
<feature type="repeat" description="ANK" evidence="3">
    <location>
        <begin position="520"/>
        <end position="552"/>
    </location>
</feature>
<feature type="repeat" description="ANK" evidence="3">
    <location>
        <begin position="897"/>
        <end position="929"/>
    </location>
</feature>
<evidence type="ECO:0000256" key="2">
    <source>
        <dbReference type="ARBA" id="ARBA00023043"/>
    </source>
</evidence>
<dbReference type="Gene3D" id="1.25.40.20">
    <property type="entry name" value="Ankyrin repeat-containing domain"/>
    <property type="match status" value="3"/>
</dbReference>
<evidence type="ECO:0000256" key="3">
    <source>
        <dbReference type="PROSITE-ProRule" id="PRU00023"/>
    </source>
</evidence>
<gene>
    <name evidence="4" type="ORF">BJ875DRAFT_156487</name>
</gene>
<comment type="caution">
    <text evidence="4">The sequence shown here is derived from an EMBL/GenBank/DDBJ whole genome shotgun (WGS) entry which is preliminary data.</text>
</comment>
<feature type="repeat" description="ANK" evidence="3">
    <location>
        <begin position="655"/>
        <end position="682"/>
    </location>
</feature>
<keyword evidence="5" id="KW-1185">Reference proteome</keyword>
<dbReference type="Pfam" id="PF13637">
    <property type="entry name" value="Ank_4"/>
    <property type="match status" value="1"/>
</dbReference>
<feature type="repeat" description="ANK" evidence="3">
    <location>
        <begin position="823"/>
        <end position="855"/>
    </location>
</feature>
<dbReference type="InterPro" id="IPR036770">
    <property type="entry name" value="Ankyrin_rpt-contain_sf"/>
</dbReference>
<dbReference type="PRINTS" id="PR01415">
    <property type="entry name" value="ANKYRIN"/>
</dbReference>
<dbReference type="AlphaFoldDB" id="A0A9P8C9R5"/>
<dbReference type="Proteomes" id="UP000824998">
    <property type="component" value="Unassembled WGS sequence"/>
</dbReference>
<dbReference type="OrthoDB" id="341259at2759"/>
<sequence length="1273" mass="140709">MHLWSAGEIDHTTFVISGIDQCEEAYEWFLEDLVATTNNCEGPFKVVITSTARQEVLSGCQIIDLDDHKPDTGAIKMELSNLVDFELAQLVPNRPQYRGFEDKLKDLLLEINKEFTNAHLILDWLKFSELPKTKSAVKQRLQSLSLATEEDIIMAIMASIPTERQDWARKLITWVTYSLRALTICELQEVLLDPKAKSSEVDGDIIQPDLMTQIRESFGSIFIVIHNEVLFSHASLRDFFKRSDPAVNAWYRVKSPMEAHEELAISCLGYLSSFEGLRQATRFCDLNSDPEHPPYSNLRFNLLQYATMNWATHCSHALSTDSTSQDLAAEVDRFLHQDEIRDNWAKVHNTLSNPITRPEEPLSSPLVILSALGLRSLLAQKTANHEQTEGAAKDYALALVEACRGGHLEIISDLLSCFTPTKSTLDLAIAAADGAALLKIIESATELLEDFEFPPTLLCRAAWLGETAAVDFLLKRGVEVDPKEPLFGMSPLHLAARMGHVEVSKLLITAKADVNFLSLFDITPLANVAPLGHVEIVKLIIDAKADVNLKDESGWSVLQNSVNRGMHTMVKLLLDAGIDKNYPSDESYTLIQAAWKDFPKCCKALLEAGADTSMPNDTRPPLWWAANIGLVSICRLLLEYGADPNWKSTAHAPILIQAVNESKVELVELLLDKGADIDAQDESVFYHPTVLSCAAQNTSTEVVECLLKRGANIEKEGTDGITAVYYASLNDHVDITRLLVEAGANVNIITTQGWGPLHSAYNFLATARYLLQKGADVNRPCIEGTPLYMACKWNSPETVKLMLEHKPDLEIGFKGSDSSGFYEGMTPLFVALAHGYTDVVRLLLEAGSNVNHVNRMTPRKDFPLQHGFKPVSTDSTDEEPLRTLLEYRPELNMIDNKGDTALHLIHADTPVSFVKLLVNAGADIEIHNKNMRTALGEAAICANYDVVEYLLSKNAQVNLTGGNYGGPLHIACSLGRLSLVKLLLEHDGTNINLVDTGITGTPLQCACFARLADDIDDDSKHALVLYLLDEAGADVNTHGGELGHALNAAALNGPSELLRLLLLRKADPEFEDQLGRRALHLAALRTSEHVDLFTDDKLLAAEDKLKRLPLHYAVVSGRADLVKLVLDRTEGALGPEVVNHPDIDGWTPLMWALRICGLWGAVTEGQNEVIELLISRGADLWSRGEGLDRDWTPLKIARYYGASDETQELLTPKSDERCKDGESWDAKSHASKKANVHTNAYCNCCLLVSLRPTPHSLPPLHPSKFNPILFLRP</sequence>
<evidence type="ECO:0000256" key="1">
    <source>
        <dbReference type="ARBA" id="ARBA00022737"/>
    </source>
</evidence>
<dbReference type="SUPFAM" id="SSF48403">
    <property type="entry name" value="Ankyrin repeat"/>
    <property type="match status" value="2"/>
</dbReference>
<dbReference type="PANTHER" id="PTHR24198">
    <property type="entry name" value="ANKYRIN REPEAT AND PROTEIN KINASE DOMAIN-CONTAINING PROTEIN"/>
    <property type="match status" value="1"/>
</dbReference>
<protein>
    <submittedName>
        <fullName evidence="4">Ankyrin repeat-containing domain protein</fullName>
    </submittedName>
</protein>
<dbReference type="PROSITE" id="PS50088">
    <property type="entry name" value="ANK_REPEAT"/>
    <property type="match status" value="7"/>
</dbReference>